<accession>A0A8H3I747</accession>
<name>A0A8H3I747_9LECA</name>
<feature type="region of interest" description="Disordered" evidence="1">
    <location>
        <begin position="198"/>
        <end position="408"/>
    </location>
</feature>
<feature type="compositionally biased region" description="Basic and acidic residues" evidence="1">
    <location>
        <begin position="23"/>
        <end position="35"/>
    </location>
</feature>
<dbReference type="EMBL" id="CAJPDT010000018">
    <property type="protein sequence ID" value="CAF9917392.1"/>
    <property type="molecule type" value="Genomic_DNA"/>
</dbReference>
<dbReference type="AlphaFoldDB" id="A0A8H3I747"/>
<reference evidence="2" key="1">
    <citation type="submission" date="2021-03" db="EMBL/GenBank/DDBJ databases">
        <authorList>
            <person name="Tagirdzhanova G."/>
        </authorList>
    </citation>
    <scope>NUCLEOTIDE SEQUENCE</scope>
</reference>
<feature type="compositionally biased region" description="Basic and acidic residues" evidence="1">
    <location>
        <begin position="263"/>
        <end position="389"/>
    </location>
</feature>
<organism evidence="2 3">
    <name type="scientific">Imshaugia aleurites</name>
    <dbReference type="NCBI Taxonomy" id="172621"/>
    <lineage>
        <taxon>Eukaryota</taxon>
        <taxon>Fungi</taxon>
        <taxon>Dikarya</taxon>
        <taxon>Ascomycota</taxon>
        <taxon>Pezizomycotina</taxon>
        <taxon>Lecanoromycetes</taxon>
        <taxon>OSLEUM clade</taxon>
        <taxon>Lecanoromycetidae</taxon>
        <taxon>Lecanorales</taxon>
        <taxon>Lecanorineae</taxon>
        <taxon>Parmeliaceae</taxon>
        <taxon>Imshaugia</taxon>
    </lineage>
</organism>
<keyword evidence="3" id="KW-1185">Reference proteome</keyword>
<evidence type="ECO:0000313" key="3">
    <source>
        <dbReference type="Proteomes" id="UP000664534"/>
    </source>
</evidence>
<comment type="caution">
    <text evidence="2">The sequence shown here is derived from an EMBL/GenBank/DDBJ whole genome shotgun (WGS) entry which is preliminary data.</text>
</comment>
<dbReference type="OrthoDB" id="5430340at2759"/>
<sequence>MSPSKVLPQLSRPSKTSAVSFPFKEDHSQSPKDPKPPIFIQVQSSSFDSPPQSQMCRIEQFDVVYPDGTRERRERLLNCPRGTRSQPCRHTEVVILRDHLASASDLRDRIQPHVMPIAPRGLESSHTPPRNREKRRSPIEGLALHFNLWNPFSSKKKEKKGKTRYYVVRNTRKQEPHPPVIPYHPPIPPPFETHVEPPVVIPIQPPDHHTTHRSHGHEPRRGGRGPTPVIIHQRREEDEDESPSPPEAIREHGRRIRSLSPHSRYEVEKENIRQRELRQRERHQEIKRKEREARERAEHLERQHRREEERERQEQLRRERREFEQRQRAVEREARRQQAERDREQAEMDREHARTIQEQEDRERLRAADQAQQEREERIRRRQDRERYARARQANIPRPPRHPPFVHQNEVHLDRGDRFIYNAIREENLRRFERRAGRPREWYDDGALRRRNTIDGGQRWYDGQRWRR</sequence>
<feature type="region of interest" description="Disordered" evidence="1">
    <location>
        <begin position="1"/>
        <end position="53"/>
    </location>
</feature>
<feature type="region of interest" description="Disordered" evidence="1">
    <location>
        <begin position="118"/>
        <end position="138"/>
    </location>
</feature>
<evidence type="ECO:0000313" key="2">
    <source>
        <dbReference type="EMBL" id="CAF9917392.1"/>
    </source>
</evidence>
<feature type="compositionally biased region" description="Low complexity" evidence="1">
    <location>
        <begin position="41"/>
        <end position="53"/>
    </location>
</feature>
<protein>
    <submittedName>
        <fullName evidence="2">Uncharacterized protein</fullName>
    </submittedName>
</protein>
<dbReference type="Proteomes" id="UP000664534">
    <property type="component" value="Unassembled WGS sequence"/>
</dbReference>
<evidence type="ECO:0000256" key="1">
    <source>
        <dbReference type="SAM" id="MobiDB-lite"/>
    </source>
</evidence>
<gene>
    <name evidence="2" type="ORF">IMSHALPRED_003559</name>
</gene>
<proteinExistence type="predicted"/>